<evidence type="ECO:0000313" key="13">
    <source>
        <dbReference type="Proteomes" id="UP000018050"/>
    </source>
</evidence>
<evidence type="ECO:0000256" key="2">
    <source>
        <dbReference type="ARBA" id="ARBA00001947"/>
    </source>
</evidence>
<dbReference type="InterPro" id="IPR001279">
    <property type="entry name" value="Metallo-B-lactamas"/>
</dbReference>
<comment type="catalytic activity">
    <reaction evidence="1">
        <text>Endonucleolytic cleavage of RNA, removing extra 3' nucleotides from tRNA precursor, generating 3' termini of tRNAs. A 3'-hydroxy group is left at the tRNA terminus and a 5'-phosphoryl group is left at the trailer molecule.</text>
        <dbReference type="EC" id="3.1.26.11"/>
    </reaction>
</comment>
<dbReference type="PANTHER" id="PTHR12553">
    <property type="entry name" value="ZINC PHOSPHODIESTERASE ELAC PROTEIN 2"/>
    <property type="match status" value="1"/>
</dbReference>
<reference evidence="12" key="2">
    <citation type="submission" date="2013-10" db="EMBL/GenBank/DDBJ databases">
        <authorList>
            <person name="Aslett M."/>
        </authorList>
    </citation>
    <scope>NUCLEOTIDE SEQUENCE</scope>
    <source>
        <strain evidence="12">Houghton</strain>
    </source>
</reference>
<gene>
    <name evidence="12" type="ORF">EAH_00003520</name>
</gene>
<evidence type="ECO:0000256" key="10">
    <source>
        <dbReference type="ARBA" id="ARBA00022833"/>
    </source>
</evidence>
<keyword evidence="5" id="KW-0819">tRNA processing</keyword>
<keyword evidence="6" id="KW-0540">Nuclease</keyword>
<dbReference type="GO" id="GO:0042781">
    <property type="term" value="F:3'-tRNA processing endoribonuclease activity"/>
    <property type="evidence" value="ECO:0007669"/>
    <property type="project" value="UniProtKB-EC"/>
</dbReference>
<keyword evidence="7" id="KW-0479">Metal-binding</keyword>
<dbReference type="AlphaFoldDB" id="U6G8U3"/>
<dbReference type="Gene3D" id="3.60.15.10">
    <property type="entry name" value="Ribonuclease Z/Hydroxyacylglutathione hydrolase-like"/>
    <property type="match status" value="1"/>
</dbReference>
<protein>
    <recommendedName>
        <fullName evidence="4">ribonuclease Z</fullName>
        <ecNumber evidence="4">3.1.26.11</ecNumber>
    </recommendedName>
</protein>
<dbReference type="PANTHER" id="PTHR12553:SF49">
    <property type="entry name" value="ZINC PHOSPHODIESTERASE ELAC PROTEIN 2"/>
    <property type="match status" value="1"/>
</dbReference>
<dbReference type="InterPro" id="IPR036866">
    <property type="entry name" value="RibonucZ/Hydroxyglut_hydro"/>
</dbReference>
<keyword evidence="13" id="KW-1185">Reference proteome</keyword>
<reference evidence="12" key="1">
    <citation type="submission" date="2013-10" db="EMBL/GenBank/DDBJ databases">
        <title>Genomic analysis of the causative agents of coccidiosis in chickens.</title>
        <authorList>
            <person name="Reid A.J."/>
            <person name="Blake D."/>
            <person name="Billington K."/>
            <person name="Browne H."/>
            <person name="Dunn M."/>
            <person name="Hung S."/>
            <person name="Kawahara F."/>
            <person name="Miranda-Saavedra D."/>
            <person name="Mourier T."/>
            <person name="Nagra H."/>
            <person name="Otto T.D."/>
            <person name="Rawlings N."/>
            <person name="Sanchez A."/>
            <person name="Sanders M."/>
            <person name="Subramaniam C."/>
            <person name="Tay Y."/>
            <person name="Dear P."/>
            <person name="Doerig C."/>
            <person name="Gruber A."/>
            <person name="Parkinson J."/>
            <person name="Shirley M."/>
            <person name="Wan K.L."/>
            <person name="Berriman M."/>
            <person name="Tomley F."/>
            <person name="Pain A."/>
        </authorList>
    </citation>
    <scope>NUCLEOTIDE SEQUENCE</scope>
    <source>
        <strain evidence="12">Houghton</strain>
    </source>
</reference>
<dbReference type="EMBL" id="HG670406">
    <property type="protein sequence ID" value="CDI76545.1"/>
    <property type="molecule type" value="Genomic_DNA"/>
</dbReference>
<dbReference type="RefSeq" id="XP_013252944.1">
    <property type="nucleotide sequence ID" value="XM_013397490.1"/>
</dbReference>
<organism evidence="12 13">
    <name type="scientific">Eimeria acervulina</name>
    <name type="common">Coccidian parasite</name>
    <dbReference type="NCBI Taxonomy" id="5801"/>
    <lineage>
        <taxon>Eukaryota</taxon>
        <taxon>Sar</taxon>
        <taxon>Alveolata</taxon>
        <taxon>Apicomplexa</taxon>
        <taxon>Conoidasida</taxon>
        <taxon>Coccidia</taxon>
        <taxon>Eucoccidiorida</taxon>
        <taxon>Eimeriorina</taxon>
        <taxon>Eimeriidae</taxon>
        <taxon>Eimeria</taxon>
    </lineage>
</organism>
<proteinExistence type="inferred from homology"/>
<dbReference type="GeneID" id="25268422"/>
<evidence type="ECO:0000313" key="12">
    <source>
        <dbReference type="EMBL" id="CDI76545.1"/>
    </source>
</evidence>
<evidence type="ECO:0000256" key="7">
    <source>
        <dbReference type="ARBA" id="ARBA00022723"/>
    </source>
</evidence>
<keyword evidence="10" id="KW-0862">Zinc</keyword>
<dbReference type="OrthoDB" id="527344at2759"/>
<keyword evidence="9" id="KW-0378">Hydrolase</keyword>
<evidence type="ECO:0000256" key="6">
    <source>
        <dbReference type="ARBA" id="ARBA00022722"/>
    </source>
</evidence>
<dbReference type="VEuPathDB" id="ToxoDB:EAH_00003520"/>
<evidence type="ECO:0000256" key="8">
    <source>
        <dbReference type="ARBA" id="ARBA00022759"/>
    </source>
</evidence>
<evidence type="ECO:0000256" key="9">
    <source>
        <dbReference type="ARBA" id="ARBA00022801"/>
    </source>
</evidence>
<evidence type="ECO:0000256" key="5">
    <source>
        <dbReference type="ARBA" id="ARBA00022694"/>
    </source>
</evidence>
<feature type="domain" description="Metallo-beta-lactamase" evidence="11">
    <location>
        <begin position="41"/>
        <end position="131"/>
    </location>
</feature>
<evidence type="ECO:0000256" key="3">
    <source>
        <dbReference type="ARBA" id="ARBA00007823"/>
    </source>
</evidence>
<evidence type="ECO:0000256" key="1">
    <source>
        <dbReference type="ARBA" id="ARBA00000402"/>
    </source>
</evidence>
<comment type="cofactor">
    <cofactor evidence="2">
        <name>Zn(2+)</name>
        <dbReference type="ChEBI" id="CHEBI:29105"/>
    </cofactor>
</comment>
<name>U6G8U3_EIMAC</name>
<evidence type="ECO:0000259" key="11">
    <source>
        <dbReference type="Pfam" id="PF12706"/>
    </source>
</evidence>
<comment type="similarity">
    <text evidence="3">Belongs to the RNase Z family.</text>
</comment>
<dbReference type="InterPro" id="IPR047151">
    <property type="entry name" value="RNZ2-like"/>
</dbReference>
<dbReference type="GO" id="GO:0046872">
    <property type="term" value="F:metal ion binding"/>
    <property type="evidence" value="ECO:0007669"/>
    <property type="project" value="UniProtKB-KW"/>
</dbReference>
<evidence type="ECO:0000256" key="4">
    <source>
        <dbReference type="ARBA" id="ARBA00012477"/>
    </source>
</evidence>
<accession>U6G8U3</accession>
<dbReference type="GO" id="GO:0005739">
    <property type="term" value="C:mitochondrion"/>
    <property type="evidence" value="ECO:0007669"/>
    <property type="project" value="TreeGrafter"/>
</dbReference>
<dbReference type="Proteomes" id="UP000018050">
    <property type="component" value="Unassembled WGS sequence"/>
</dbReference>
<dbReference type="GO" id="GO:1990180">
    <property type="term" value="P:mitochondrial tRNA 3'-end processing"/>
    <property type="evidence" value="ECO:0007669"/>
    <property type="project" value="TreeGrafter"/>
</dbReference>
<dbReference type="Pfam" id="PF12706">
    <property type="entry name" value="Lactamase_B_2"/>
    <property type="match status" value="1"/>
</dbReference>
<keyword evidence="8" id="KW-0255">Endonuclease</keyword>
<sequence length="138" mass="14850">MAAMPHVFVCCESLISPLEETFSALHLSPAAAAAWIGEAEALQIRTVPVDHIPDSFGVRVDLGALSVVYSGDTRPCPQLFALANNCTLLLHEATFEDSLLSEAIEKKHSAISEVIKGAGECGCENLLLTHFSQRYPQV</sequence>
<dbReference type="EC" id="3.1.26.11" evidence="4"/>
<dbReference type="SUPFAM" id="SSF56281">
    <property type="entry name" value="Metallo-hydrolase/oxidoreductase"/>
    <property type="match status" value="1"/>
</dbReference>